<dbReference type="Proteomes" id="UP000324800">
    <property type="component" value="Unassembled WGS sequence"/>
</dbReference>
<protein>
    <submittedName>
        <fullName evidence="2">Uncharacterized protein</fullName>
    </submittedName>
</protein>
<feature type="compositionally biased region" description="Polar residues" evidence="1">
    <location>
        <begin position="268"/>
        <end position="291"/>
    </location>
</feature>
<feature type="compositionally biased region" description="Polar residues" evidence="1">
    <location>
        <begin position="302"/>
        <end position="311"/>
    </location>
</feature>
<feature type="compositionally biased region" description="Basic residues" evidence="1">
    <location>
        <begin position="368"/>
        <end position="377"/>
    </location>
</feature>
<evidence type="ECO:0000313" key="2">
    <source>
        <dbReference type="EMBL" id="KAA6404200.1"/>
    </source>
</evidence>
<comment type="caution">
    <text evidence="2">The sequence shown here is derived from an EMBL/GenBank/DDBJ whole genome shotgun (WGS) entry which is preliminary data.</text>
</comment>
<gene>
    <name evidence="2" type="ORF">EZS28_000283</name>
</gene>
<feature type="region of interest" description="Disordered" evidence="1">
    <location>
        <begin position="206"/>
        <end position="236"/>
    </location>
</feature>
<feature type="compositionally biased region" description="Basic and acidic residues" evidence="1">
    <location>
        <begin position="292"/>
        <end position="301"/>
    </location>
</feature>
<dbReference type="EMBL" id="SNRW01000021">
    <property type="protein sequence ID" value="KAA6404200.1"/>
    <property type="molecule type" value="Genomic_DNA"/>
</dbReference>
<name>A0A5J4XAQ1_9EUKA</name>
<evidence type="ECO:0000256" key="1">
    <source>
        <dbReference type="SAM" id="MobiDB-lite"/>
    </source>
</evidence>
<dbReference type="AlphaFoldDB" id="A0A5J4XAQ1"/>
<organism evidence="2 3">
    <name type="scientific">Streblomastix strix</name>
    <dbReference type="NCBI Taxonomy" id="222440"/>
    <lineage>
        <taxon>Eukaryota</taxon>
        <taxon>Metamonada</taxon>
        <taxon>Preaxostyla</taxon>
        <taxon>Oxymonadida</taxon>
        <taxon>Streblomastigidae</taxon>
        <taxon>Streblomastix</taxon>
    </lineage>
</organism>
<feature type="compositionally biased region" description="Basic residues" evidence="1">
    <location>
        <begin position="316"/>
        <end position="326"/>
    </location>
</feature>
<feature type="compositionally biased region" description="Polar residues" evidence="1">
    <location>
        <begin position="344"/>
        <end position="361"/>
    </location>
</feature>
<proteinExistence type="predicted"/>
<feature type="compositionally biased region" description="Basic and acidic residues" evidence="1">
    <location>
        <begin position="256"/>
        <end position="265"/>
    </location>
</feature>
<accession>A0A5J4XAQ1</accession>
<sequence>MSLAASFKNITQIQTLTDDQEKSVESLVEEYTRRLTAANLSTLRENSLALTSACQLIALGELGLYTDEESFFKKSTMGDLESFRHLVNRIRGALGQTTTHKNNDEIRSQSFSPEQSASILADYAQVKRRSGMSPQGNNRNNISPLRIPTTNTTAYQRIMDEKQRSDEQRAKMQERDLSPICVHFSPIHKSKDMVVKKDEIIEQIEEKDDNQTIDKQSPQKRKRKYDDDIIEDDNDESEEILDNNIKVDGNNFIDDKQRKRKRYDEQPDQINTQPNNSILQQKLSQINSAQNEENKQQHKDGNNQLKSSNHIDPSRGKVKAKGKAKKTSAASASLAKRKSKEQKQQNTPVSSQESNASQESYSEWRARMLQRYKKNPD</sequence>
<reference evidence="2 3" key="1">
    <citation type="submission" date="2019-03" db="EMBL/GenBank/DDBJ databases">
        <title>Single cell metagenomics reveals metabolic interactions within the superorganism composed of flagellate Streblomastix strix and complex community of Bacteroidetes bacteria on its surface.</title>
        <authorList>
            <person name="Treitli S.C."/>
            <person name="Kolisko M."/>
            <person name="Husnik F."/>
            <person name="Keeling P."/>
            <person name="Hampl V."/>
        </authorList>
    </citation>
    <scope>NUCLEOTIDE SEQUENCE [LARGE SCALE GENOMIC DNA]</scope>
    <source>
        <strain evidence="2">ST1C</strain>
    </source>
</reference>
<feature type="region of interest" description="Disordered" evidence="1">
    <location>
        <begin position="256"/>
        <end position="377"/>
    </location>
</feature>
<evidence type="ECO:0000313" key="3">
    <source>
        <dbReference type="Proteomes" id="UP000324800"/>
    </source>
</evidence>